<feature type="compositionally biased region" description="Basic and acidic residues" evidence="1">
    <location>
        <begin position="1"/>
        <end position="10"/>
    </location>
</feature>
<proteinExistence type="predicted"/>
<feature type="non-terminal residue" evidence="2">
    <location>
        <position position="1"/>
    </location>
</feature>
<feature type="compositionally biased region" description="Low complexity" evidence="1">
    <location>
        <begin position="30"/>
        <end position="60"/>
    </location>
</feature>
<feature type="non-terminal residue" evidence="2">
    <location>
        <position position="129"/>
    </location>
</feature>
<sequence>DDAEVYEHRRAIQAQRAPGTTTRHAAAALPQRTALPQRAAAPPQHAAAPPQRAVAATQPRGRGRPRKAQPTQPVMTESLPPLPSQPFVPESLPPRVAGKRLAGETSKRAKDIWTFYREDSKYQRWCLLC</sequence>
<gene>
    <name evidence="2" type="ORF">V5O48_019667</name>
</gene>
<protein>
    <submittedName>
        <fullName evidence="2">Uncharacterized protein</fullName>
    </submittedName>
</protein>
<feature type="region of interest" description="Disordered" evidence="1">
    <location>
        <begin position="1"/>
        <end position="107"/>
    </location>
</feature>
<accession>A0ABR3EHS5</accession>
<dbReference type="EMBL" id="JBAHYK010005821">
    <property type="protein sequence ID" value="KAL0562420.1"/>
    <property type="molecule type" value="Genomic_DNA"/>
</dbReference>
<dbReference type="Proteomes" id="UP001465976">
    <property type="component" value="Unassembled WGS sequence"/>
</dbReference>
<comment type="caution">
    <text evidence="2">The sequence shown here is derived from an EMBL/GenBank/DDBJ whole genome shotgun (WGS) entry which is preliminary data.</text>
</comment>
<evidence type="ECO:0000313" key="3">
    <source>
        <dbReference type="Proteomes" id="UP001465976"/>
    </source>
</evidence>
<evidence type="ECO:0000313" key="2">
    <source>
        <dbReference type="EMBL" id="KAL0562420.1"/>
    </source>
</evidence>
<keyword evidence="3" id="KW-1185">Reference proteome</keyword>
<evidence type="ECO:0000256" key="1">
    <source>
        <dbReference type="SAM" id="MobiDB-lite"/>
    </source>
</evidence>
<reference evidence="2 3" key="1">
    <citation type="submission" date="2024-02" db="EMBL/GenBank/DDBJ databases">
        <title>A draft genome for the cacao thread blight pathogen Marasmius crinis-equi.</title>
        <authorList>
            <person name="Cohen S.P."/>
            <person name="Baruah I.K."/>
            <person name="Amoako-Attah I."/>
            <person name="Bukari Y."/>
            <person name="Meinhardt L.W."/>
            <person name="Bailey B.A."/>
        </authorList>
    </citation>
    <scope>NUCLEOTIDE SEQUENCE [LARGE SCALE GENOMIC DNA]</scope>
    <source>
        <strain evidence="2 3">GH-76</strain>
    </source>
</reference>
<name>A0ABR3EHS5_9AGAR</name>
<organism evidence="2 3">
    <name type="scientific">Marasmius crinis-equi</name>
    <dbReference type="NCBI Taxonomy" id="585013"/>
    <lineage>
        <taxon>Eukaryota</taxon>
        <taxon>Fungi</taxon>
        <taxon>Dikarya</taxon>
        <taxon>Basidiomycota</taxon>
        <taxon>Agaricomycotina</taxon>
        <taxon>Agaricomycetes</taxon>
        <taxon>Agaricomycetidae</taxon>
        <taxon>Agaricales</taxon>
        <taxon>Marasmiineae</taxon>
        <taxon>Marasmiaceae</taxon>
        <taxon>Marasmius</taxon>
    </lineage>
</organism>